<feature type="compositionally biased region" description="Basic and acidic residues" evidence="1">
    <location>
        <begin position="379"/>
        <end position="390"/>
    </location>
</feature>
<evidence type="ECO:0000313" key="3">
    <source>
        <dbReference type="Proteomes" id="UP000054549"/>
    </source>
</evidence>
<dbReference type="InParanoid" id="A0A0C2SML5"/>
<proteinExistence type="predicted"/>
<feature type="region of interest" description="Disordered" evidence="1">
    <location>
        <begin position="237"/>
        <end position="277"/>
    </location>
</feature>
<protein>
    <submittedName>
        <fullName evidence="2">Uncharacterized protein</fullName>
    </submittedName>
</protein>
<keyword evidence="3" id="KW-1185">Reference proteome</keyword>
<dbReference type="HOGENOM" id="CLU_711659_0_0_1"/>
<gene>
    <name evidence="2" type="ORF">M378DRAFT_18144</name>
</gene>
<feature type="non-terminal residue" evidence="2">
    <location>
        <position position="430"/>
    </location>
</feature>
<feature type="region of interest" description="Disordered" evidence="1">
    <location>
        <begin position="306"/>
        <end position="430"/>
    </location>
</feature>
<feature type="compositionally biased region" description="Low complexity" evidence="1">
    <location>
        <begin position="417"/>
        <end position="430"/>
    </location>
</feature>
<organism evidence="2 3">
    <name type="scientific">Amanita muscaria (strain Koide BX008)</name>
    <dbReference type="NCBI Taxonomy" id="946122"/>
    <lineage>
        <taxon>Eukaryota</taxon>
        <taxon>Fungi</taxon>
        <taxon>Dikarya</taxon>
        <taxon>Basidiomycota</taxon>
        <taxon>Agaricomycotina</taxon>
        <taxon>Agaricomycetes</taxon>
        <taxon>Agaricomycetidae</taxon>
        <taxon>Agaricales</taxon>
        <taxon>Pluteineae</taxon>
        <taxon>Amanitaceae</taxon>
        <taxon>Amanita</taxon>
    </lineage>
</organism>
<reference evidence="2 3" key="1">
    <citation type="submission" date="2014-04" db="EMBL/GenBank/DDBJ databases">
        <title>Evolutionary Origins and Diversification of the Mycorrhizal Mutualists.</title>
        <authorList>
            <consortium name="DOE Joint Genome Institute"/>
            <consortium name="Mycorrhizal Genomics Consortium"/>
            <person name="Kohler A."/>
            <person name="Kuo A."/>
            <person name="Nagy L.G."/>
            <person name="Floudas D."/>
            <person name="Copeland A."/>
            <person name="Barry K.W."/>
            <person name="Cichocki N."/>
            <person name="Veneault-Fourrey C."/>
            <person name="LaButti K."/>
            <person name="Lindquist E.A."/>
            <person name="Lipzen A."/>
            <person name="Lundell T."/>
            <person name="Morin E."/>
            <person name="Murat C."/>
            <person name="Riley R."/>
            <person name="Ohm R."/>
            <person name="Sun H."/>
            <person name="Tunlid A."/>
            <person name="Henrissat B."/>
            <person name="Grigoriev I.V."/>
            <person name="Hibbett D.S."/>
            <person name="Martin F."/>
        </authorList>
    </citation>
    <scope>NUCLEOTIDE SEQUENCE [LARGE SCALE GENOMIC DNA]</scope>
    <source>
        <strain evidence="2 3">Koide BX008</strain>
    </source>
</reference>
<dbReference type="STRING" id="946122.A0A0C2SML5"/>
<dbReference type="EMBL" id="KN818549">
    <property type="protein sequence ID" value="KIL55209.1"/>
    <property type="molecule type" value="Genomic_DNA"/>
</dbReference>
<accession>A0A0C2SML5</accession>
<evidence type="ECO:0000256" key="1">
    <source>
        <dbReference type="SAM" id="MobiDB-lite"/>
    </source>
</evidence>
<dbReference type="Proteomes" id="UP000054549">
    <property type="component" value="Unassembled WGS sequence"/>
</dbReference>
<feature type="compositionally biased region" description="Acidic residues" evidence="1">
    <location>
        <begin position="404"/>
        <end position="414"/>
    </location>
</feature>
<sequence>MEAIDVAGSTSRGPRTLADELATEAAKGNAKYWTYEVSTDLPAAENDLAQKWGLQNEIVDPGKRLTRAELKRQKEGLSTVQQEQKGKLSRQLADLNHHFNRNPEEVDDDDSPMNQLGEKLLGERCLSGKLVPEEGCLSGELVPDDRCLSGELAPGCLSGKLVPNTCLSSELAGNGEGSDGGRNTSEEDAVVGELFTDELESGLPTKAIVLRRANNNNRGEKIPGLCDGNISSPTWYDRCSEDDNDDGPGPLPPKWSRPFAKKNGPPVLPEIETSDGESLYEEINEKLSDWSRQEEMVTAQAVIVEVTPGPSKAPARNAQRSANSKSVKTRIPASEKKKGVSPEERGPLYEKLKAAARGGRKEAGARRQKTPAFFTQGPEHFRRDKSEKPDGGWFGKTTHGTESDSPDEATDSGGDDGNPPSSPSDSGFDD</sequence>
<evidence type="ECO:0000313" key="2">
    <source>
        <dbReference type="EMBL" id="KIL55209.1"/>
    </source>
</evidence>
<dbReference type="OrthoDB" id="10638879at2759"/>
<feature type="compositionally biased region" description="Basic and acidic residues" evidence="1">
    <location>
        <begin position="333"/>
        <end position="365"/>
    </location>
</feature>
<name>A0A0C2SML5_AMAMK</name>
<dbReference type="AlphaFoldDB" id="A0A0C2SML5"/>